<accession>A0A9N8EVW8</accession>
<evidence type="ECO:0000256" key="1">
    <source>
        <dbReference type="SAM" id="MobiDB-lite"/>
    </source>
</evidence>
<feature type="region of interest" description="Disordered" evidence="1">
    <location>
        <begin position="358"/>
        <end position="400"/>
    </location>
</feature>
<protein>
    <submittedName>
        <fullName evidence="3">(Lipo)protein</fullName>
    </submittedName>
</protein>
<dbReference type="InterPro" id="IPR005046">
    <property type="entry name" value="DUF285"/>
</dbReference>
<evidence type="ECO:0000313" key="3">
    <source>
        <dbReference type="EMBL" id="CAB9529147.1"/>
    </source>
</evidence>
<dbReference type="NCBIfam" id="TIGR02167">
    <property type="entry name" value="Liste_lipo_26"/>
    <property type="match status" value="3"/>
</dbReference>
<dbReference type="Proteomes" id="UP001153069">
    <property type="component" value="Unassembled WGS sequence"/>
</dbReference>
<feature type="compositionally biased region" description="Basic and acidic residues" evidence="1">
    <location>
        <begin position="17"/>
        <end position="35"/>
    </location>
</feature>
<evidence type="ECO:0000313" key="4">
    <source>
        <dbReference type="Proteomes" id="UP001153069"/>
    </source>
</evidence>
<keyword evidence="2" id="KW-1133">Transmembrane helix</keyword>
<feature type="compositionally biased region" description="Acidic residues" evidence="1">
    <location>
        <begin position="387"/>
        <end position="400"/>
    </location>
</feature>
<keyword evidence="2" id="KW-0472">Membrane</keyword>
<gene>
    <name evidence="3" type="ORF">SEMRO_2413_G326740.1</name>
</gene>
<reference evidence="3" key="1">
    <citation type="submission" date="2020-06" db="EMBL/GenBank/DDBJ databases">
        <authorList>
            <consortium name="Plant Systems Biology data submission"/>
        </authorList>
    </citation>
    <scope>NUCLEOTIDE SEQUENCE</scope>
    <source>
        <strain evidence="3">D6</strain>
    </source>
</reference>
<feature type="region of interest" description="Disordered" evidence="1">
    <location>
        <begin position="1"/>
        <end position="42"/>
    </location>
</feature>
<name>A0A9N8EVW8_9STRA</name>
<evidence type="ECO:0000256" key="2">
    <source>
        <dbReference type="SAM" id="Phobius"/>
    </source>
</evidence>
<organism evidence="3 4">
    <name type="scientific">Seminavis robusta</name>
    <dbReference type="NCBI Taxonomy" id="568900"/>
    <lineage>
        <taxon>Eukaryota</taxon>
        <taxon>Sar</taxon>
        <taxon>Stramenopiles</taxon>
        <taxon>Ochrophyta</taxon>
        <taxon>Bacillariophyta</taxon>
        <taxon>Bacillariophyceae</taxon>
        <taxon>Bacillariophycidae</taxon>
        <taxon>Naviculales</taxon>
        <taxon>Naviculaceae</taxon>
        <taxon>Seminavis</taxon>
    </lineage>
</organism>
<dbReference type="OrthoDB" id="198852at2759"/>
<dbReference type="EMBL" id="CAICTM010002411">
    <property type="protein sequence ID" value="CAB9529147.1"/>
    <property type="molecule type" value="Genomic_DNA"/>
</dbReference>
<comment type="caution">
    <text evidence="3">The sequence shown here is derived from an EMBL/GenBank/DDBJ whole genome shotgun (WGS) entry which is preliminary data.</text>
</comment>
<dbReference type="AlphaFoldDB" id="A0A9N8EVW8"/>
<dbReference type="Pfam" id="PF03382">
    <property type="entry name" value="DUF285"/>
    <property type="match status" value="2"/>
</dbReference>
<feature type="compositionally biased region" description="Basic and acidic residues" evidence="1">
    <location>
        <begin position="1"/>
        <end position="10"/>
    </location>
</feature>
<proteinExistence type="predicted"/>
<feature type="compositionally biased region" description="Basic residues" evidence="1">
    <location>
        <begin position="374"/>
        <end position="383"/>
    </location>
</feature>
<feature type="transmembrane region" description="Helical" evidence="2">
    <location>
        <begin position="327"/>
        <end position="347"/>
    </location>
</feature>
<keyword evidence="4" id="KW-1185">Reference proteome</keyword>
<dbReference type="InterPro" id="IPR011889">
    <property type="entry name" value="Liste_lipo_26"/>
</dbReference>
<sequence>MTKGISHDRPVTITKQITHDHPHVTNKDKDNKPHEYTPQTTRINDNNFRPLFRNCLDRLSASNPHACDHVSDWDVSGLTNCSHFFWKPTYDGMSDWMLMSPGAELFNVDISRWQLTSCTTFKGMFLGASQFNQPLQNWDTSKVTDMSQMFQGAQAFDQDLSSFQTDRVTDMSSMFRYASEFQGLGLDTWNVSSVQTMESTFQDASSVEANGIGAWNVSSVRSFQSMFEGTVSFNQPIGNWDVGAATSLKSMFRNAHSFNQGLTSWDIHHVTEFTGIFHNAKSYSQSLCWGDYLNSNVTRKQQVLEGTFGNVKLSCTGMNTHTQRTKWILGTLMALVSCCLIVCVIFYRWMHSSAPLDSNNNNKLEQKHSIQSAMKRRRKRFKKRGQEDEESGEEEILFDEENDDKTAVFPSFEEDENDERSQHSDCVSFVDETDMPKRSHKTKSQFTLGDLMFLDGDAWNEMMGRIRGQTKSYNYEDDDDCKTGTWC</sequence>
<keyword evidence="2" id="KW-0812">Transmembrane</keyword>